<evidence type="ECO:0000313" key="2">
    <source>
        <dbReference type="Proteomes" id="UP000008694"/>
    </source>
</evidence>
<reference evidence="2" key="1">
    <citation type="journal article" date="2011" name="Nat. Genet.">
        <title>The Arabidopsis lyrata genome sequence and the basis of rapid genome size change.</title>
        <authorList>
            <person name="Hu T.T."/>
            <person name="Pattyn P."/>
            <person name="Bakker E.G."/>
            <person name="Cao J."/>
            <person name="Cheng J.-F."/>
            <person name="Clark R.M."/>
            <person name="Fahlgren N."/>
            <person name="Fawcett J.A."/>
            <person name="Grimwood J."/>
            <person name="Gundlach H."/>
            <person name="Haberer G."/>
            <person name="Hollister J.D."/>
            <person name="Ossowski S."/>
            <person name="Ottilar R.P."/>
            <person name="Salamov A.A."/>
            <person name="Schneeberger K."/>
            <person name="Spannagl M."/>
            <person name="Wang X."/>
            <person name="Yang L."/>
            <person name="Nasrallah M.E."/>
            <person name="Bergelson J."/>
            <person name="Carrington J.C."/>
            <person name="Gaut B.S."/>
            <person name="Schmutz J."/>
            <person name="Mayer K.F.X."/>
            <person name="Van de Peer Y."/>
            <person name="Grigoriev I.V."/>
            <person name="Nordborg M."/>
            <person name="Weigel D."/>
            <person name="Guo Y.-L."/>
        </authorList>
    </citation>
    <scope>NUCLEOTIDE SEQUENCE [LARGE SCALE GENOMIC DNA]</scope>
    <source>
        <strain evidence="2">cv. MN47</strain>
    </source>
</reference>
<name>D7KHN2_ARALL</name>
<protein>
    <submittedName>
        <fullName evidence="1">Uncharacterized protein</fullName>
    </submittedName>
</protein>
<proteinExistence type="predicted"/>
<organism evidence="2">
    <name type="scientific">Arabidopsis lyrata subsp. lyrata</name>
    <name type="common">Lyre-leaved rock-cress</name>
    <dbReference type="NCBI Taxonomy" id="81972"/>
    <lineage>
        <taxon>Eukaryota</taxon>
        <taxon>Viridiplantae</taxon>
        <taxon>Streptophyta</taxon>
        <taxon>Embryophyta</taxon>
        <taxon>Tracheophyta</taxon>
        <taxon>Spermatophyta</taxon>
        <taxon>Magnoliopsida</taxon>
        <taxon>eudicotyledons</taxon>
        <taxon>Gunneridae</taxon>
        <taxon>Pentapetalae</taxon>
        <taxon>rosids</taxon>
        <taxon>malvids</taxon>
        <taxon>Brassicales</taxon>
        <taxon>Brassicaceae</taxon>
        <taxon>Camelineae</taxon>
        <taxon>Arabidopsis</taxon>
    </lineage>
</organism>
<dbReference type="eggNOG" id="KOG1021">
    <property type="taxonomic scope" value="Eukaryota"/>
</dbReference>
<accession>D7KHN2</accession>
<gene>
    <name evidence="1" type="ORF">ARALYDRAFT_892075</name>
</gene>
<dbReference type="AlphaFoldDB" id="D7KHN2"/>
<dbReference type="Gramene" id="scaffold_104869.1">
    <property type="protein sequence ID" value="scaffold_104869.1"/>
    <property type="gene ID" value="scaffold_104869.1"/>
</dbReference>
<dbReference type="STRING" id="81972.D7KHN2"/>
<evidence type="ECO:0000313" key="1">
    <source>
        <dbReference type="EMBL" id="EFH67878.1"/>
    </source>
</evidence>
<dbReference type="EMBL" id="GL348713">
    <property type="protein sequence ID" value="EFH67878.1"/>
    <property type="molecule type" value="Genomic_DNA"/>
</dbReference>
<sequence length="86" mass="9360">MLGGLNDKEINQTYVKADRSDKKDTTAFNIIIPGNVDDALTKNGQADVQPLPLSKRKYLANYLGRAQGKAGQLISSRHFGCTVPVL</sequence>
<dbReference type="HOGENOM" id="CLU_2500968_0_0_1"/>
<keyword evidence="2" id="KW-1185">Reference proteome</keyword>
<dbReference type="Proteomes" id="UP000008694">
    <property type="component" value="Unassembled WGS sequence"/>
</dbReference>